<dbReference type="Proteomes" id="UP001168620">
    <property type="component" value="Unassembled WGS sequence"/>
</dbReference>
<dbReference type="EMBL" id="JAUHJQ010000005">
    <property type="protein sequence ID" value="MDN4174075.1"/>
    <property type="molecule type" value="Genomic_DNA"/>
</dbReference>
<reference evidence="1" key="1">
    <citation type="submission" date="2023-06" db="EMBL/GenBank/DDBJ databases">
        <title>Draft genome sequence of Nocardioides sp. SOB77.</title>
        <authorList>
            <person name="Zhang G."/>
        </authorList>
    </citation>
    <scope>NUCLEOTIDE SEQUENCE</scope>
    <source>
        <strain evidence="1">SOB77</strain>
    </source>
</reference>
<evidence type="ECO:0000313" key="2">
    <source>
        <dbReference type="Proteomes" id="UP001168620"/>
    </source>
</evidence>
<comment type="caution">
    <text evidence="1">The sequence shown here is derived from an EMBL/GenBank/DDBJ whole genome shotgun (WGS) entry which is preliminary data.</text>
</comment>
<evidence type="ECO:0000313" key="1">
    <source>
        <dbReference type="EMBL" id="MDN4174075.1"/>
    </source>
</evidence>
<evidence type="ECO:0008006" key="3">
    <source>
        <dbReference type="Google" id="ProtNLM"/>
    </source>
</evidence>
<accession>A0ABT8FI07</accession>
<proteinExistence type="predicted"/>
<sequence length="123" mass="13791">MTTNTTTEENPTFPWDELPKIVAQYLRAHIVQEYATAMTHLSEDVIVIDDGHVLEGREETLKAFDKSANDYDVETRLMAVSRPAADVWEVGTHLSGNFPGGEVDLRMRFTLADGAIRKLEITV</sequence>
<gene>
    <name evidence="1" type="ORF">QWY28_14025</name>
</gene>
<dbReference type="Gene3D" id="3.10.450.50">
    <property type="match status" value="1"/>
</dbReference>
<dbReference type="RefSeq" id="WP_300953174.1">
    <property type="nucleotide sequence ID" value="NZ_JAUHJQ010000005.1"/>
</dbReference>
<name>A0ABT8FI07_9ACTN</name>
<dbReference type="SUPFAM" id="SSF54427">
    <property type="entry name" value="NTF2-like"/>
    <property type="match status" value="1"/>
</dbReference>
<keyword evidence="2" id="KW-1185">Reference proteome</keyword>
<dbReference type="InterPro" id="IPR032710">
    <property type="entry name" value="NTF2-like_dom_sf"/>
</dbReference>
<organism evidence="1 2">
    <name type="scientific">Nocardioides oceani</name>
    <dbReference type="NCBI Taxonomy" id="3058369"/>
    <lineage>
        <taxon>Bacteria</taxon>
        <taxon>Bacillati</taxon>
        <taxon>Actinomycetota</taxon>
        <taxon>Actinomycetes</taxon>
        <taxon>Propionibacteriales</taxon>
        <taxon>Nocardioidaceae</taxon>
        <taxon>Nocardioides</taxon>
    </lineage>
</organism>
<protein>
    <recommendedName>
        <fullName evidence="3">Nuclear transport factor 2 family protein</fullName>
    </recommendedName>
</protein>